<feature type="region of interest" description="Disordered" evidence="20">
    <location>
        <begin position="3057"/>
        <end position="3078"/>
    </location>
</feature>
<evidence type="ECO:0000313" key="22">
    <source>
        <dbReference type="EMBL" id="TGZ37383.1"/>
    </source>
</evidence>
<feature type="transmembrane region" description="Helical" evidence="18">
    <location>
        <begin position="813"/>
        <end position="836"/>
    </location>
</feature>
<dbReference type="EMBL" id="QBLH01003559">
    <property type="protein sequence ID" value="TGZ37383.1"/>
    <property type="molecule type" value="Genomic_DNA"/>
</dbReference>
<evidence type="ECO:0000256" key="7">
    <source>
        <dbReference type="ARBA" id="ARBA00022692"/>
    </source>
</evidence>
<dbReference type="SUPFAM" id="SSF81324">
    <property type="entry name" value="Voltage-gated potassium channels"/>
    <property type="match status" value="5"/>
</dbReference>
<dbReference type="GO" id="GO:0086010">
    <property type="term" value="P:membrane depolarization during action potential"/>
    <property type="evidence" value="ECO:0007669"/>
    <property type="project" value="TreeGrafter"/>
</dbReference>
<feature type="coiled-coil region" evidence="19">
    <location>
        <begin position="419"/>
        <end position="450"/>
    </location>
</feature>
<feature type="transmembrane region" description="Helical" evidence="18">
    <location>
        <begin position="1686"/>
        <end position="1712"/>
    </location>
</feature>
<evidence type="ECO:0000256" key="5">
    <source>
        <dbReference type="ARBA" id="ARBA00022495"/>
    </source>
</evidence>
<keyword evidence="4" id="KW-1003">Cell membrane</keyword>
<feature type="compositionally biased region" description="Basic and acidic residues" evidence="20">
    <location>
        <begin position="3424"/>
        <end position="3453"/>
    </location>
</feature>
<dbReference type="Pfam" id="PF06512">
    <property type="entry name" value="Na_trans_assoc"/>
    <property type="match status" value="1"/>
</dbReference>
<feature type="compositionally biased region" description="Basic and acidic residues" evidence="20">
    <location>
        <begin position="1308"/>
        <end position="1317"/>
    </location>
</feature>
<evidence type="ECO:0000256" key="17">
    <source>
        <dbReference type="ARBA" id="ARBA00023303"/>
    </source>
</evidence>
<feature type="transmembrane region" description="Helical" evidence="18">
    <location>
        <begin position="1836"/>
        <end position="1855"/>
    </location>
</feature>
<comment type="similarity">
    <text evidence="18">Belongs to the sodium channel (TC 1.A.1.10) family.</text>
</comment>
<feature type="compositionally biased region" description="Basic and acidic residues" evidence="20">
    <location>
        <begin position="3298"/>
        <end position="3321"/>
    </location>
</feature>
<comment type="caution">
    <text evidence="22">The sequence shown here is derived from an EMBL/GenBank/DDBJ whole genome shotgun (WGS) entry which is preliminary data.</text>
</comment>
<dbReference type="GO" id="GO:0001518">
    <property type="term" value="C:voltage-gated sodium channel complex"/>
    <property type="evidence" value="ECO:0007669"/>
    <property type="project" value="UniProtKB-UniRule"/>
</dbReference>
<dbReference type="CDD" id="cd13433">
    <property type="entry name" value="Na_channel_gate"/>
    <property type="match status" value="1"/>
</dbReference>
<dbReference type="PRINTS" id="PR00170">
    <property type="entry name" value="NACHANNEL"/>
</dbReference>
<dbReference type="FunFam" id="1.10.238.10:FF:000061">
    <property type="entry name" value="Sodium channel protein"/>
    <property type="match status" value="1"/>
</dbReference>
<feature type="transmembrane region" description="Helical" evidence="18">
    <location>
        <begin position="1451"/>
        <end position="1470"/>
    </location>
</feature>
<keyword evidence="14" id="KW-1015">Disulfide bond</keyword>
<evidence type="ECO:0000256" key="18">
    <source>
        <dbReference type="RuleBase" id="RU361132"/>
    </source>
</evidence>
<feature type="transmembrane region" description="Helical" evidence="18">
    <location>
        <begin position="857"/>
        <end position="874"/>
    </location>
</feature>
<keyword evidence="3 18" id="KW-0894">Sodium channel</keyword>
<feature type="transmembrane region" description="Helical" evidence="18">
    <location>
        <begin position="1413"/>
        <end position="1431"/>
    </location>
</feature>
<feature type="transmembrane region" description="Helical" evidence="18">
    <location>
        <begin position="238"/>
        <end position="256"/>
    </location>
</feature>
<dbReference type="Pfam" id="PF24609">
    <property type="entry name" value="IQ_SCN5A_C"/>
    <property type="match status" value="1"/>
</dbReference>
<feature type="region of interest" description="Disordered" evidence="20">
    <location>
        <begin position="3165"/>
        <end position="3230"/>
    </location>
</feature>
<sequence>MSEDSDSLSEEERSLFRPFTRESLAAIEARIAEEEARQKELQQRRAEGEVRYDDEDEDEGPQPDPMFEQGASIPVRMHNDFPAELASTPLEDIDSFYHNQRTFVVISKGKDIFRFSATDAMWMLDPFNPIRRVAIYILVHPLFSLFIITTILVNCILMIMTATPAIESTEVIFTGIYTFESAVKVMARGFILQPFTYLRDAWNWLDFVVIALAYVTMGIDLGNLAALRTFRVLRALKTVAIVPGLKTIVGAVIESVKNLRDVIILTMFSLSVFALMGLQIYMGVLTQKCIKNFPEDGSWGNLTHESWIRFNNNESNWYMDEAKNIPLCGNSSGAGQCLPGYTCLQGFGTNPNYGYTSFDTFGWALLSAFRLMTQDYWENLYQLVLRSAGPWHMLFFIVIIFLGSFYLVNLILAIVAMSYDELQKKAEEEEAAEEEAMREAEEAAIAKENKLAARAAAHEAREAAAAAAATEAANQIVKSPSEFSCHSYELFVGQEKGNDDNNKEKMSIRSIESAGDQRHIKQINNNHSAANKVRKVSAASLSLPGSPFNLRRSSRGSHQFTIRNGRGRCFVPPGGDRKPLVLSTYLDAQEHLPYADDSNAVTPMSEENGTIVVPVYYANLGSRHSSYTSHASRLSYTSHGDLAFPGIRGIDSIGKQITKQEQILRNRNNKQTTPANGHLTDTNQKTYHFLSMYKDLMPYIRFERTTHNVAIQVFTISNFQETSEEDPMGKTKQQDNPFIEPSQQHTVVDMKDVMVLNNIIEQAAGRQSQTPEQGDDDEEPTFKDKLLAGMFRCIDIFCVWDCCWLWLEFQKYVSLLVFDPFVELFITLCIVVNTLFMALDHHDMDKDMERILKSGNYFFTATFGIEATLKLVAMSPKYYFQEGWNIFDFIIVALSLLELGLEGVQGLSVLRSFRLLRVFKLAKSWPTLNLLISIMGRTVGALGNLTFVLIIIIFIFAVMGMQLFGKNYTDHVDYFPDGDLPRWNFTDFMHSFMIVFRVLCGEWIESMWDCMLVGDVSCIPFFLATVVIGNLVVLNLFLALLLSNFGSSNLSAPTADNDTNKIAEAIDRIARFIKWIKRNILAFAKLMRAKLTNQISDQAPGEGPSNSWKEGLYPIRSLAVCAVYCLAVIRCYAFYFGNAFYYVTSMVMKFVQDANLPLSKIDTYMYIRNRMMRAAFLLIANRCDNRAIWMFIPMSLAVSQPPLVKLISNGIDRDEDLDLADGELDAYRDKKSAKELNQLEVAIGDGMEFTIHGDLKNKLKRGKLCMNNTKVIANSINHHDYRLDNDYINQNEDDTISNKSYGSHKNRAFKDESHKGSMDSLSNGEEKKDASKEDLEQEEELEDECEEGEEGDIPEVDIIIADEDPLQSDYPADCCPENCYKKFPFLAGDDDAPFWQGWANLRFKTFRLIENKYFETAVITMILLSSLALALEDVHLQYRPVLQDVLYYMDRIFTVIFFLEMLIKWLALGFKKYFTNAWCWLDFIIVMLSLINLGAIWAGAADIPAFRSMRTLRALRPLRAVSRWEGMRVSLINFVASLCGAGGIQAFKTMRTLRALRPLRAMSRMQGMRVVVNALVQAIPSIFNVLLVCLIFWLIFAIMGVQLFAGKYFKCVDANKTTLSYEIIPDRNACNTENYTWENSPMNFDHVGKAYLCLFQVATFKGWIQIMNDAIDSRELNKQPIRETNIYMYFYFVFFIIFGSFFTLNLFIGVIIDNFNEQKKKAGGSLEMFMTEDQKKYYNAMKKMGNKKPLKAIPRPRWRPQGIVFEIVTDKKFDMIIMLFIGLNMLTMTMDHYQQSATFSNVLDYLNMIFIVIFTSECLMKIFALRYHYFKEPWNLFDFVVVILSILGLVLSDIIEKYFVSPTLLRVVRVAKVGRVLRLVKGAKGIRTLLFALAMSLPALFNICLLLFLVMFIFAIFGMSFFMHVKDKSGLDDVYNFKTFGQSMILLFQMSTSAGWDGVLDGIINEEDCQEPNNEIGYPGNCGSSTIGIAYLLSYLVISFLIVINMYIAVILENYSQATEDVQEGLTDDDYDMYYEIWQQFDPDGTQYIRYDQLSDFLDVLEPPLQIHKPNKYKIVSMDIPICKGDLMFCVDILDALTKDFFARKGNPIEDPVEIEEVKARPDEVGYEPVSSTLWRQREEYCARLIQHAWRKHKQQRLGGPSEESDDPDIDLCVRQTKVLVESDGYVTKNDTCDFEIQKIAEICSDRQAYRGQLGTGEQSVMQCVHFEGLFLRQSRNADRRKSALGRSNVDRFVDGWNHQRSLVISTMEKKGLRKRDILRMDGLLPPTRRLPVCDAVSSASDKKKDKKWSIGGLLRRISSIKDYDSSSNDEEIVYCKRTPKKPSKLRHVDGVVLHSIENKAEHDKRIKIENNVRHVMDSPHSCRDSVHSRSSDGSLDGLGKKSRRNKLKARAEAKRDHLCAGSSSDEDCRRSNSSLNRFNVADSALNGQKSNMCNRKTRAARTERYIKRLSRDEGNGSGDTLNDLYNKRCSSDYIEDKERTVYADTNGLCRPPIHPRRSIVYSNTRVFPAQKSSMESLRDAERANLPYSGETFADVRRYSTGQYITDLNQNNTYGKISRHHSGDVYADGHRARNFFTYPAKNACHYSETFDYNVDRRLINSDNQPPEPPPRDPRYRAFGYGYSSYPMNRHQNVPTYFKQEDNNKTNVARGASRPTWKKIRSYGSNNEIAWRDTMERELGNSSSKTEFRNSLERINNKYNSSHHCANEEMTEEALERRRSSKNLEEALSELEAIYNSLRLGDEDLLDRAERRSMEEFNQKQGKNEVDAIVVTPDSPDRTKDDMAYRRMHPKERPTSLSDIAGQSTLSSISYLIASPVLSRRDSADDLVRLPSAYPSRRDEPDVTRDDVLFRSISHANNTLRVVDPQPPFGIPLGPVTAATESDYLHTTPTKSEQPRSSYIPQCEPDVITDDLAYRSLRKDAVAARGVTESKIDVSKEQSEAVTRGKKRAVRSLSANLYGLINHDRIHLRREPSLDAIKDEIQERPEYLRRVVSDGELSDNEAHRWKELAVKGDIDINGNHPAAGAYRKKICAYVSPDTTTTTTTTRESPKKEKESGNAELSDVMLSSKAILNDGFWHEYLHSDSNVSAANSGHNTETDFTAYSRLCQDLVNLIKDDDDAASPAPIESPNADDPVVAVAADKSNDFGVDIEVDEPPTSIRIRSLGSHYSDSQRGANTANNERNVGSEKTASPTDSNSTRSSSDSTSTPPPAASNLDFYLRVADENVKLIAEAFGNVADSLRDSQLSARKNSSVSRGSEIEDQSGSARNSSTPYSQDEPTSDDRPIVTPRLQERARGTSKRDSLTSDDWDQGDANIADRLEDASTADAELDLSRAVRDLQLAAASLYEHEQEIEELATRRGRTVATSADESEDGAIRKIGFIGDALRQERERDQEETVVLPSGIEARSGKSREGERTVCELDRTRSRRAGDDADDGRVSVRRVPRVTNLLTVPVTTRTMLLLACLLALLLAIVTVPVRGCPADH</sequence>
<feature type="transmembrane region" description="Helical" evidence="18">
    <location>
        <begin position="941"/>
        <end position="963"/>
    </location>
</feature>
<keyword evidence="2 18" id="KW-0813">Transport</keyword>
<evidence type="ECO:0000259" key="21">
    <source>
        <dbReference type="PROSITE" id="PS50222"/>
    </source>
</evidence>
<keyword evidence="10 18" id="KW-1133">Transmembrane helix</keyword>
<keyword evidence="13 18" id="KW-0472">Membrane</keyword>
<dbReference type="PANTHER" id="PTHR10037">
    <property type="entry name" value="VOLTAGE-GATED CATION CHANNEL CALCIUM AND SODIUM"/>
    <property type="match status" value="1"/>
</dbReference>
<dbReference type="InterPro" id="IPR005821">
    <property type="entry name" value="Ion_trans_dom"/>
</dbReference>
<feature type="region of interest" description="Disordered" evidence="20">
    <location>
        <begin position="3409"/>
        <end position="3453"/>
    </location>
</feature>
<evidence type="ECO:0000256" key="2">
    <source>
        <dbReference type="ARBA" id="ARBA00022448"/>
    </source>
</evidence>
<keyword evidence="12 18" id="KW-0406">Ion transport</keyword>
<dbReference type="InterPro" id="IPR058542">
    <property type="entry name" value="IQ_SCN5A_C"/>
</dbReference>
<evidence type="ECO:0000256" key="19">
    <source>
        <dbReference type="SAM" id="Coils"/>
    </source>
</evidence>
<dbReference type="STRING" id="300112.A0A4S2JN52"/>
<evidence type="ECO:0000256" key="12">
    <source>
        <dbReference type="ARBA" id="ARBA00023065"/>
    </source>
</evidence>
<feature type="transmembrane region" description="Helical" evidence="18">
    <location>
        <begin position="393"/>
        <end position="415"/>
    </location>
</feature>
<dbReference type="GO" id="GO:0019228">
    <property type="term" value="P:neuronal action potential"/>
    <property type="evidence" value="ECO:0007669"/>
    <property type="project" value="TreeGrafter"/>
</dbReference>
<feature type="transmembrane region" description="Helical" evidence="18">
    <location>
        <begin position="1117"/>
        <end position="1143"/>
    </location>
</feature>
<dbReference type="Pfam" id="PF11933">
    <property type="entry name" value="Na_trans_cytopl"/>
    <property type="match status" value="1"/>
</dbReference>
<comment type="function">
    <text evidence="18">Mediates the voltage-dependent sodium ion permeability of excitable membranes. Assuming opened or closed conformations in response to the voltage difference across the membrane, the protein forms a sodium-selective channel through which Na(+) ions may pass in accordance with their electrochemical gradient.</text>
</comment>
<protein>
    <recommendedName>
        <fullName evidence="18">Sodium channel protein</fullName>
    </recommendedName>
</protein>
<feature type="transmembrane region" description="Helical" evidence="18">
    <location>
        <begin position="204"/>
        <end position="226"/>
    </location>
</feature>
<feature type="region of interest" description="Disordered" evidence="20">
    <location>
        <begin position="36"/>
        <end position="70"/>
    </location>
</feature>
<gene>
    <name evidence="22" type="ORF">DBV15_08061</name>
</gene>
<feature type="compositionally biased region" description="Basic and acidic residues" evidence="20">
    <location>
        <begin position="2410"/>
        <end position="2419"/>
    </location>
</feature>
<keyword evidence="7 18" id="KW-0812">Transmembrane</keyword>
<dbReference type="InterPro" id="IPR043203">
    <property type="entry name" value="VGCC_Ca_Na"/>
</dbReference>
<dbReference type="Gene3D" id="1.20.120.350">
    <property type="entry name" value="Voltage-gated potassium channels. Chain C"/>
    <property type="match status" value="4"/>
</dbReference>
<dbReference type="InterPro" id="IPR024583">
    <property type="entry name" value="Na_trans_cytopl"/>
</dbReference>
<keyword evidence="5" id="KW-0691">RNA editing</keyword>
<evidence type="ECO:0000256" key="11">
    <source>
        <dbReference type="ARBA" id="ARBA00023053"/>
    </source>
</evidence>
<dbReference type="FunFam" id="1.20.120.350:FF:000019">
    <property type="entry name" value="Sodium channel protein"/>
    <property type="match status" value="1"/>
</dbReference>
<keyword evidence="8" id="KW-0677">Repeat</keyword>
<dbReference type="GO" id="GO:0005248">
    <property type="term" value="F:voltage-gated sodium channel activity"/>
    <property type="evidence" value="ECO:0007669"/>
    <property type="project" value="InterPro"/>
</dbReference>
<keyword evidence="16 18" id="KW-0739">Sodium transport</keyword>
<dbReference type="Gene3D" id="1.10.238.10">
    <property type="entry name" value="EF-hand"/>
    <property type="match status" value="1"/>
</dbReference>
<feature type="transmembrane region" description="Helical" evidence="18">
    <location>
        <begin position="262"/>
        <end position="284"/>
    </location>
</feature>
<feature type="domain" description="EF-hand" evidence="21">
    <location>
        <begin position="2029"/>
        <end position="2064"/>
    </location>
</feature>
<keyword evidence="6" id="KW-0597">Phosphoprotein</keyword>
<feature type="region of interest" description="Disordered" evidence="20">
    <location>
        <begin position="2377"/>
        <end position="2433"/>
    </location>
</feature>
<accession>A0A4S2JN52</accession>
<evidence type="ECO:0000256" key="14">
    <source>
        <dbReference type="ARBA" id="ARBA00023157"/>
    </source>
</evidence>
<feature type="transmembrane region" description="Helical" evidence="18">
    <location>
        <begin position="1805"/>
        <end position="1824"/>
    </location>
</feature>
<feature type="transmembrane region" description="Helical" evidence="18">
    <location>
        <begin position="1989"/>
        <end position="2012"/>
    </location>
</feature>
<comment type="subcellular location">
    <subcellularLocation>
        <location evidence="1 18">Cell membrane</location>
        <topology evidence="1 18">Multi-pass membrane protein</topology>
    </subcellularLocation>
</comment>
<dbReference type="Proteomes" id="UP000310200">
    <property type="component" value="Unassembled WGS sequence"/>
</dbReference>
<evidence type="ECO:0000256" key="1">
    <source>
        <dbReference type="ARBA" id="ARBA00004651"/>
    </source>
</evidence>
<proteinExistence type="inferred from homology"/>
<dbReference type="PROSITE" id="PS50222">
    <property type="entry name" value="EF_HAND_2"/>
    <property type="match status" value="1"/>
</dbReference>
<dbReference type="FunFam" id="1.20.120.350:FF:000022">
    <property type="entry name" value="Sodium channel protein"/>
    <property type="match status" value="1"/>
</dbReference>
<evidence type="ECO:0000256" key="9">
    <source>
        <dbReference type="ARBA" id="ARBA00022882"/>
    </source>
</evidence>
<keyword evidence="17 18" id="KW-0407">Ion channel</keyword>
<evidence type="ECO:0000256" key="10">
    <source>
        <dbReference type="ARBA" id="ARBA00022989"/>
    </source>
</evidence>
<reference evidence="22 23" key="1">
    <citation type="journal article" date="2019" name="Philos. Trans. R. Soc. Lond., B, Biol. Sci.">
        <title>Ant behaviour and brain gene expression of defending hosts depend on the ecological success of the intruding social parasite.</title>
        <authorList>
            <person name="Kaur R."/>
            <person name="Stoldt M."/>
            <person name="Jongepier E."/>
            <person name="Feldmeyer B."/>
            <person name="Menzel F."/>
            <person name="Bornberg-Bauer E."/>
            <person name="Foitzik S."/>
        </authorList>
    </citation>
    <scope>NUCLEOTIDE SEQUENCE [LARGE SCALE GENOMIC DNA]</scope>
    <source>
        <tissue evidence="22">Whole body</tissue>
    </source>
</reference>
<feature type="compositionally biased region" description="Basic and acidic residues" evidence="20">
    <location>
        <begin position="1324"/>
        <end position="1334"/>
    </location>
</feature>
<feature type="transmembrane region" description="Helical" evidence="18">
    <location>
        <begin position="1570"/>
        <end position="1599"/>
    </location>
</feature>
<keyword evidence="19" id="KW-0175">Coiled coil</keyword>
<feature type="transmembrane region" description="Helical" evidence="18">
    <location>
        <begin position="1775"/>
        <end position="1793"/>
    </location>
</feature>
<feature type="transmembrane region" description="Helical" evidence="18">
    <location>
        <begin position="1531"/>
        <end position="1549"/>
    </location>
</feature>
<feature type="transmembrane region" description="Helical" evidence="18">
    <location>
        <begin position="1477"/>
        <end position="1500"/>
    </location>
</feature>
<evidence type="ECO:0000256" key="8">
    <source>
        <dbReference type="ARBA" id="ARBA00022737"/>
    </source>
</evidence>
<dbReference type="FunFam" id="1.20.120.350:FF:000026">
    <property type="entry name" value="Sodium channel protein"/>
    <property type="match status" value="1"/>
</dbReference>
<evidence type="ECO:0000256" key="15">
    <source>
        <dbReference type="ARBA" id="ARBA00023180"/>
    </source>
</evidence>
<dbReference type="Pfam" id="PF00520">
    <property type="entry name" value="Ion_trans"/>
    <property type="match status" value="4"/>
</dbReference>
<dbReference type="InterPro" id="IPR044564">
    <property type="entry name" value="Na_chnl_inactivation_gate"/>
</dbReference>
<feature type="compositionally biased region" description="Polar residues" evidence="20">
    <location>
        <begin position="3184"/>
        <end position="3208"/>
    </location>
</feature>
<evidence type="ECO:0000256" key="4">
    <source>
        <dbReference type="ARBA" id="ARBA00022475"/>
    </source>
</evidence>
<evidence type="ECO:0000313" key="23">
    <source>
        <dbReference type="Proteomes" id="UP000310200"/>
    </source>
</evidence>
<keyword evidence="9 18" id="KW-0851">Voltage-gated channel</keyword>
<dbReference type="InterPro" id="IPR002048">
    <property type="entry name" value="EF_hand_dom"/>
</dbReference>
<feature type="transmembrane region" description="Helical" evidence="18">
    <location>
        <begin position="133"/>
        <end position="160"/>
    </location>
</feature>
<feature type="compositionally biased region" description="Basic and acidic residues" evidence="20">
    <location>
        <begin position="3066"/>
        <end position="3075"/>
    </location>
</feature>
<feature type="region of interest" description="Disordered" evidence="20">
    <location>
        <begin position="3262"/>
        <end position="3329"/>
    </location>
</feature>
<feature type="compositionally biased region" description="Polar residues" evidence="20">
    <location>
        <begin position="3280"/>
        <end position="3295"/>
    </location>
</feature>
<feature type="transmembrane region" description="Helical" evidence="18">
    <location>
        <begin position="1899"/>
        <end position="1922"/>
    </location>
</feature>
<keyword evidence="23" id="KW-1185">Reference proteome</keyword>
<feature type="transmembrane region" description="Helical" evidence="18">
    <location>
        <begin position="983"/>
        <end position="1000"/>
    </location>
</feature>
<evidence type="ECO:0000256" key="20">
    <source>
        <dbReference type="SAM" id="MobiDB-lite"/>
    </source>
</evidence>
<feature type="compositionally biased region" description="Acidic residues" evidence="20">
    <location>
        <begin position="52"/>
        <end position="61"/>
    </location>
</feature>
<feature type="transmembrane region" description="Helical" evidence="18">
    <location>
        <begin position="1021"/>
        <end position="1042"/>
    </location>
</feature>
<feature type="compositionally biased region" description="Polar residues" evidence="20">
    <location>
        <begin position="3262"/>
        <end position="3273"/>
    </location>
</feature>
<name>A0A4S2JN52_9HYME</name>
<feature type="compositionally biased region" description="Low complexity" evidence="20">
    <location>
        <begin position="3209"/>
        <end position="3224"/>
    </location>
</feature>
<evidence type="ECO:0000256" key="13">
    <source>
        <dbReference type="ARBA" id="ARBA00023136"/>
    </source>
</evidence>
<evidence type="ECO:0000256" key="6">
    <source>
        <dbReference type="ARBA" id="ARBA00022553"/>
    </source>
</evidence>
<dbReference type="FunFam" id="1.20.120.350:FF:000023">
    <property type="entry name" value="Sodium channel protein"/>
    <property type="match status" value="1"/>
</dbReference>
<feature type="compositionally biased region" description="Basic and acidic residues" evidence="20">
    <location>
        <begin position="2377"/>
        <end position="2391"/>
    </location>
</feature>
<dbReference type="FunFam" id="1.10.287.70:FF:000046">
    <property type="entry name" value="Sodium channel protein"/>
    <property type="match status" value="1"/>
</dbReference>
<dbReference type="GO" id="GO:0005509">
    <property type="term" value="F:calcium ion binding"/>
    <property type="evidence" value="ECO:0007669"/>
    <property type="project" value="InterPro"/>
</dbReference>
<organism evidence="22 23">
    <name type="scientific">Temnothorax longispinosus</name>
    <dbReference type="NCBI Taxonomy" id="300112"/>
    <lineage>
        <taxon>Eukaryota</taxon>
        <taxon>Metazoa</taxon>
        <taxon>Ecdysozoa</taxon>
        <taxon>Arthropoda</taxon>
        <taxon>Hexapoda</taxon>
        <taxon>Insecta</taxon>
        <taxon>Pterygota</taxon>
        <taxon>Neoptera</taxon>
        <taxon>Endopterygota</taxon>
        <taxon>Hymenoptera</taxon>
        <taxon>Apocrita</taxon>
        <taxon>Aculeata</taxon>
        <taxon>Formicoidea</taxon>
        <taxon>Formicidae</taxon>
        <taxon>Myrmicinae</taxon>
        <taxon>Temnothorax</taxon>
    </lineage>
</organism>
<keyword evidence="11 18" id="KW-0915">Sodium</keyword>
<dbReference type="InterPro" id="IPR027359">
    <property type="entry name" value="Volt_channel_dom_sf"/>
</dbReference>
<dbReference type="PANTHER" id="PTHR10037:SF288">
    <property type="entry name" value="SODIUM CHANNEL PROTEIN PARA"/>
    <property type="match status" value="1"/>
</dbReference>
<dbReference type="FunFam" id="1.10.287.70:FF:000047">
    <property type="entry name" value="Sodium channel protein"/>
    <property type="match status" value="1"/>
</dbReference>
<feature type="region of interest" description="Disordered" evidence="20">
    <location>
        <begin position="1294"/>
        <end position="1350"/>
    </location>
</feature>
<keyword evidence="15" id="KW-0325">Glycoprotein</keyword>
<feature type="compositionally biased region" description="Acidic residues" evidence="20">
    <location>
        <begin position="1335"/>
        <end position="1350"/>
    </location>
</feature>
<feature type="compositionally biased region" description="Basic and acidic residues" evidence="20">
    <location>
        <begin position="36"/>
        <end position="51"/>
    </location>
</feature>
<dbReference type="InterPro" id="IPR010526">
    <property type="entry name" value="Na_trans_assoc_dom"/>
</dbReference>
<evidence type="ECO:0000256" key="3">
    <source>
        <dbReference type="ARBA" id="ARBA00022461"/>
    </source>
</evidence>
<feature type="transmembrane region" description="Helical" evidence="18">
    <location>
        <begin position="3476"/>
        <end position="3494"/>
    </location>
</feature>
<evidence type="ECO:0000256" key="16">
    <source>
        <dbReference type="ARBA" id="ARBA00023201"/>
    </source>
</evidence>
<feature type="transmembrane region" description="Helical" evidence="18">
    <location>
        <begin position="886"/>
        <end position="910"/>
    </location>
</feature>
<dbReference type="InterPro" id="IPR001696">
    <property type="entry name" value="Na_channel_asu"/>
</dbReference>
<dbReference type="Gene3D" id="1.10.287.70">
    <property type="match status" value="4"/>
</dbReference>